<dbReference type="Proteomes" id="UP000321891">
    <property type="component" value="Unassembled WGS sequence"/>
</dbReference>
<dbReference type="Proteomes" id="UP000196086">
    <property type="component" value="Unassembled WGS sequence"/>
</dbReference>
<evidence type="ECO:0000313" key="4">
    <source>
        <dbReference type="Proteomes" id="UP000032671"/>
    </source>
</evidence>
<dbReference type="STRING" id="1231339.Abci_018_164"/>
<dbReference type="SUPFAM" id="SSF54285">
    <property type="entry name" value="MoaD/ThiS"/>
    <property type="match status" value="1"/>
</dbReference>
<reference evidence="2 6" key="3">
    <citation type="submission" date="2019-07" db="EMBL/GenBank/DDBJ databases">
        <title>Whole genome shotgun sequence of Acetobacter cibinongensis NBRC 16605.</title>
        <authorList>
            <person name="Hosoyama A."/>
            <person name="Uohara A."/>
            <person name="Ohji S."/>
            <person name="Ichikawa N."/>
        </authorList>
    </citation>
    <scope>NUCLEOTIDE SEQUENCE [LARGE SCALE GENOMIC DNA]</scope>
    <source>
        <strain evidence="2 6">NBRC 16605</strain>
    </source>
</reference>
<dbReference type="NCBIfam" id="TIGR01683">
    <property type="entry name" value="thiS"/>
    <property type="match status" value="1"/>
</dbReference>
<evidence type="ECO:0000313" key="3">
    <source>
        <dbReference type="EMBL" id="OUJ01008.1"/>
    </source>
</evidence>
<dbReference type="AlphaFoldDB" id="A0A1Z5YSA8"/>
<reference evidence="3 5" key="2">
    <citation type="submission" date="2014-06" db="EMBL/GenBank/DDBJ databases">
        <authorList>
            <person name="Ju J."/>
            <person name="Zhang J."/>
        </authorList>
    </citation>
    <scope>NUCLEOTIDE SEQUENCE [LARGE SCALE GENOMIC DNA]</scope>
    <source>
        <strain evidence="3 5">DsW_47</strain>
    </source>
</reference>
<proteinExistence type="predicted"/>
<evidence type="ECO:0000313" key="5">
    <source>
        <dbReference type="Proteomes" id="UP000196086"/>
    </source>
</evidence>
<dbReference type="InterPro" id="IPR003749">
    <property type="entry name" value="ThiS/MoaD-like"/>
</dbReference>
<protein>
    <submittedName>
        <fullName evidence="1 3">Thiamine biosynthesis protein</fullName>
    </submittedName>
</protein>
<sequence>MKIVVNDEVQDVSATTLATLLDELGYGGARVATALNGDFVPVAQRIQAPLHEGVKVEIVAPMQGG</sequence>
<evidence type="ECO:0000313" key="1">
    <source>
        <dbReference type="EMBL" id="GAN61294.1"/>
    </source>
</evidence>
<name>A0A1Z5YSA8_9PROT</name>
<dbReference type="InterPro" id="IPR012675">
    <property type="entry name" value="Beta-grasp_dom_sf"/>
</dbReference>
<gene>
    <name evidence="2" type="primary">thiG</name>
    <name evidence="1" type="ORF">Abci_018_164</name>
    <name evidence="2" type="ORF">ACI01nite_04140</name>
    <name evidence="3" type="ORF">HK14_11480</name>
</gene>
<dbReference type="RefSeq" id="WP_048839331.1">
    <property type="nucleotide sequence ID" value="NZ_BAMV01000018.1"/>
</dbReference>
<comment type="caution">
    <text evidence="3">The sequence shown here is derived from an EMBL/GenBank/DDBJ whole genome shotgun (WGS) entry which is preliminary data.</text>
</comment>
<dbReference type="CDD" id="cd00565">
    <property type="entry name" value="Ubl_ThiS"/>
    <property type="match status" value="1"/>
</dbReference>
<dbReference type="InterPro" id="IPR010035">
    <property type="entry name" value="Thi_S"/>
</dbReference>
<dbReference type="PANTHER" id="PTHR34472:SF1">
    <property type="entry name" value="SULFUR CARRIER PROTEIN THIS"/>
    <property type="match status" value="1"/>
</dbReference>
<evidence type="ECO:0000313" key="2">
    <source>
        <dbReference type="EMBL" id="GEL57812.1"/>
    </source>
</evidence>
<dbReference type="InterPro" id="IPR016155">
    <property type="entry name" value="Mopterin_synth/thiamin_S_b"/>
</dbReference>
<accession>A0A1Z5YSA8</accession>
<evidence type="ECO:0000313" key="6">
    <source>
        <dbReference type="Proteomes" id="UP000321891"/>
    </source>
</evidence>
<dbReference type="EMBL" id="BAMV01000018">
    <property type="protein sequence ID" value="GAN61294.1"/>
    <property type="molecule type" value="Genomic_DNA"/>
</dbReference>
<dbReference type="Gene3D" id="3.10.20.30">
    <property type="match status" value="1"/>
</dbReference>
<reference evidence="1 4" key="1">
    <citation type="submission" date="2012-11" db="EMBL/GenBank/DDBJ databases">
        <title>Whole genome sequence of Acetobacter cibinongensis 4H-1.</title>
        <authorList>
            <person name="Azuma Y."/>
            <person name="Higashiura N."/>
            <person name="Hirakawa H."/>
            <person name="Matsushita K."/>
        </authorList>
    </citation>
    <scope>NUCLEOTIDE SEQUENCE [LARGE SCALE GENOMIC DNA]</scope>
    <source>
        <strain evidence="1 4">4H-1</strain>
    </source>
</reference>
<dbReference type="Pfam" id="PF02597">
    <property type="entry name" value="ThiS"/>
    <property type="match status" value="1"/>
</dbReference>
<dbReference type="PANTHER" id="PTHR34472">
    <property type="entry name" value="SULFUR CARRIER PROTEIN THIS"/>
    <property type="match status" value="1"/>
</dbReference>
<dbReference type="OrthoDB" id="197113at2"/>
<dbReference type="Proteomes" id="UP000032671">
    <property type="component" value="Unassembled WGS sequence"/>
</dbReference>
<dbReference type="EMBL" id="JOMQ01000054">
    <property type="protein sequence ID" value="OUJ01008.1"/>
    <property type="molecule type" value="Genomic_DNA"/>
</dbReference>
<dbReference type="EMBL" id="BJVU01000001">
    <property type="protein sequence ID" value="GEL57812.1"/>
    <property type="molecule type" value="Genomic_DNA"/>
</dbReference>
<accession>A0A0D6N5R8</accession>
<organism evidence="3 5">
    <name type="scientific">Acetobacter cibinongensis</name>
    <dbReference type="NCBI Taxonomy" id="146475"/>
    <lineage>
        <taxon>Bacteria</taxon>
        <taxon>Pseudomonadati</taxon>
        <taxon>Pseudomonadota</taxon>
        <taxon>Alphaproteobacteria</taxon>
        <taxon>Acetobacterales</taxon>
        <taxon>Acetobacteraceae</taxon>
        <taxon>Acetobacter</taxon>
    </lineage>
</organism>
<keyword evidence="6" id="KW-1185">Reference proteome</keyword>